<keyword evidence="2" id="KW-1185">Reference proteome</keyword>
<protein>
    <submittedName>
        <fullName evidence="1">Uncharacterized protein</fullName>
    </submittedName>
</protein>
<comment type="caution">
    <text evidence="1">The sequence shown here is derived from an EMBL/GenBank/DDBJ whole genome shotgun (WGS) entry which is preliminary data.</text>
</comment>
<reference evidence="1" key="1">
    <citation type="submission" date="2022-08" db="EMBL/GenBank/DDBJ databases">
        <authorList>
            <person name="Gutierrez-Valencia J."/>
        </authorList>
    </citation>
    <scope>NUCLEOTIDE SEQUENCE</scope>
</reference>
<accession>A0AAV0IL69</accession>
<sequence>MLCCLQQVGWLKSSRNWRRRNGKWSGKCGWSCCRMLQSTVTRLPMPSN</sequence>
<dbReference type="AlphaFoldDB" id="A0AAV0IL69"/>
<gene>
    <name evidence="1" type="ORF">LITE_LOCUS9403</name>
</gene>
<organism evidence="1 2">
    <name type="scientific">Linum tenue</name>
    <dbReference type="NCBI Taxonomy" id="586396"/>
    <lineage>
        <taxon>Eukaryota</taxon>
        <taxon>Viridiplantae</taxon>
        <taxon>Streptophyta</taxon>
        <taxon>Embryophyta</taxon>
        <taxon>Tracheophyta</taxon>
        <taxon>Spermatophyta</taxon>
        <taxon>Magnoliopsida</taxon>
        <taxon>eudicotyledons</taxon>
        <taxon>Gunneridae</taxon>
        <taxon>Pentapetalae</taxon>
        <taxon>rosids</taxon>
        <taxon>fabids</taxon>
        <taxon>Malpighiales</taxon>
        <taxon>Linaceae</taxon>
        <taxon>Linum</taxon>
    </lineage>
</organism>
<proteinExistence type="predicted"/>
<evidence type="ECO:0000313" key="2">
    <source>
        <dbReference type="Proteomes" id="UP001154282"/>
    </source>
</evidence>
<name>A0AAV0IL69_9ROSI</name>
<dbReference type="Proteomes" id="UP001154282">
    <property type="component" value="Unassembled WGS sequence"/>
</dbReference>
<dbReference type="EMBL" id="CAMGYJ010000004">
    <property type="protein sequence ID" value="CAI0397070.1"/>
    <property type="molecule type" value="Genomic_DNA"/>
</dbReference>
<evidence type="ECO:0000313" key="1">
    <source>
        <dbReference type="EMBL" id="CAI0397070.1"/>
    </source>
</evidence>